<accession>A0ABD5WID2</accession>
<evidence type="ECO:0000256" key="6">
    <source>
        <dbReference type="ARBA" id="ARBA00023141"/>
    </source>
</evidence>
<dbReference type="InterPro" id="IPR017926">
    <property type="entry name" value="GATASE"/>
</dbReference>
<keyword evidence="3" id="KW-0028">Amino-acid biosynthesis</keyword>
<dbReference type="Pfam" id="PF00117">
    <property type="entry name" value="GATase"/>
    <property type="match status" value="1"/>
</dbReference>
<dbReference type="RefSeq" id="WP_276281849.1">
    <property type="nucleotide sequence ID" value="NZ_CP119809.1"/>
</dbReference>
<dbReference type="InterPro" id="IPR029062">
    <property type="entry name" value="Class_I_gatase-like"/>
</dbReference>
<reference evidence="10 11" key="1">
    <citation type="journal article" date="2019" name="Int. J. Syst. Evol. Microbiol.">
        <title>The Global Catalogue of Microorganisms (GCM) 10K type strain sequencing project: providing services to taxonomists for standard genome sequencing and annotation.</title>
        <authorList>
            <consortium name="The Broad Institute Genomics Platform"/>
            <consortium name="The Broad Institute Genome Sequencing Center for Infectious Disease"/>
            <person name="Wu L."/>
            <person name="Ma J."/>
        </authorList>
    </citation>
    <scope>NUCLEOTIDE SEQUENCE [LARGE SCALE GENOMIC DNA]</scope>
    <source>
        <strain evidence="10 11">DT72</strain>
    </source>
</reference>
<dbReference type="InterPro" id="IPR050472">
    <property type="entry name" value="Anth_synth/Amidotransfase"/>
</dbReference>
<proteinExistence type="predicted"/>
<dbReference type="FunFam" id="3.40.50.880:FF:000003">
    <property type="entry name" value="Anthranilate synthase component II"/>
    <property type="match status" value="1"/>
</dbReference>
<dbReference type="EC" id="4.1.3.27" evidence="2"/>
<dbReference type="PANTHER" id="PTHR43418">
    <property type="entry name" value="MULTIFUNCTIONAL TRYPTOPHAN BIOSYNTHESIS PROTEIN-RELATED"/>
    <property type="match status" value="1"/>
</dbReference>
<evidence type="ECO:0000256" key="7">
    <source>
        <dbReference type="ARBA" id="ARBA00023239"/>
    </source>
</evidence>
<dbReference type="Proteomes" id="UP001596407">
    <property type="component" value="Unassembled WGS sequence"/>
</dbReference>
<dbReference type="SUPFAM" id="SSF52317">
    <property type="entry name" value="Class I glutamine amidotransferase-like"/>
    <property type="match status" value="1"/>
</dbReference>
<dbReference type="PROSITE" id="PS51273">
    <property type="entry name" value="GATASE_TYPE_1"/>
    <property type="match status" value="1"/>
</dbReference>
<keyword evidence="7" id="KW-0456">Lyase</keyword>
<evidence type="ECO:0000256" key="5">
    <source>
        <dbReference type="ARBA" id="ARBA00022962"/>
    </source>
</evidence>
<feature type="domain" description="Glutamine amidotransferase" evidence="9">
    <location>
        <begin position="4"/>
        <end position="196"/>
    </location>
</feature>
<evidence type="ECO:0000256" key="2">
    <source>
        <dbReference type="ARBA" id="ARBA00012266"/>
    </source>
</evidence>
<organism evidence="10 11">
    <name type="scientific">Halorussus caseinilyticus</name>
    <dbReference type="NCBI Taxonomy" id="3034025"/>
    <lineage>
        <taxon>Archaea</taxon>
        <taxon>Methanobacteriati</taxon>
        <taxon>Methanobacteriota</taxon>
        <taxon>Stenosarchaea group</taxon>
        <taxon>Halobacteria</taxon>
        <taxon>Halobacteriales</taxon>
        <taxon>Haladaptataceae</taxon>
        <taxon>Halorussus</taxon>
    </lineage>
</organism>
<keyword evidence="11" id="KW-1185">Reference proteome</keyword>
<keyword evidence="6" id="KW-0057">Aromatic amino acid biosynthesis</keyword>
<evidence type="ECO:0000313" key="11">
    <source>
        <dbReference type="Proteomes" id="UP001596407"/>
    </source>
</evidence>
<evidence type="ECO:0000256" key="1">
    <source>
        <dbReference type="ARBA" id="ARBA00004873"/>
    </source>
</evidence>
<evidence type="ECO:0000313" key="10">
    <source>
        <dbReference type="EMBL" id="MFC7080306.1"/>
    </source>
</evidence>
<comment type="catalytic activity">
    <reaction evidence="8">
        <text>chorismate + L-glutamine = anthranilate + pyruvate + L-glutamate + H(+)</text>
        <dbReference type="Rhea" id="RHEA:21732"/>
        <dbReference type="ChEBI" id="CHEBI:15361"/>
        <dbReference type="ChEBI" id="CHEBI:15378"/>
        <dbReference type="ChEBI" id="CHEBI:16567"/>
        <dbReference type="ChEBI" id="CHEBI:29748"/>
        <dbReference type="ChEBI" id="CHEBI:29985"/>
        <dbReference type="ChEBI" id="CHEBI:58359"/>
        <dbReference type="EC" id="4.1.3.27"/>
    </reaction>
</comment>
<dbReference type="PRINTS" id="PR00096">
    <property type="entry name" value="GATASE"/>
</dbReference>
<evidence type="ECO:0000256" key="4">
    <source>
        <dbReference type="ARBA" id="ARBA00022822"/>
    </source>
</evidence>
<evidence type="ECO:0000256" key="8">
    <source>
        <dbReference type="ARBA" id="ARBA00047683"/>
    </source>
</evidence>
<dbReference type="AlphaFoldDB" id="A0ABD5WID2"/>
<dbReference type="GO" id="GO:0004049">
    <property type="term" value="F:anthranilate synthase activity"/>
    <property type="evidence" value="ECO:0007669"/>
    <property type="project" value="UniProtKB-EC"/>
</dbReference>
<dbReference type="EMBL" id="JBHSZH010000005">
    <property type="protein sequence ID" value="MFC7080306.1"/>
    <property type="molecule type" value="Genomic_DNA"/>
</dbReference>
<dbReference type="GeneID" id="79303077"/>
<dbReference type="CDD" id="cd01743">
    <property type="entry name" value="GATase1_Anthranilate_Synthase"/>
    <property type="match status" value="1"/>
</dbReference>
<dbReference type="GO" id="GO:0000162">
    <property type="term" value="P:L-tryptophan biosynthetic process"/>
    <property type="evidence" value="ECO:0007669"/>
    <property type="project" value="UniProtKB-KW"/>
</dbReference>
<gene>
    <name evidence="10" type="ORF">ACFQJ6_09455</name>
</gene>
<keyword evidence="5" id="KW-0315">Glutamine amidotransferase</keyword>
<evidence type="ECO:0000256" key="3">
    <source>
        <dbReference type="ARBA" id="ARBA00022605"/>
    </source>
</evidence>
<protein>
    <recommendedName>
        <fullName evidence="2">anthranilate synthase</fullName>
        <ecNumber evidence="2">4.1.3.27</ecNumber>
    </recommendedName>
</protein>
<dbReference type="Gene3D" id="3.40.50.880">
    <property type="match status" value="1"/>
</dbReference>
<dbReference type="InterPro" id="IPR006221">
    <property type="entry name" value="TrpG/PapA_dom"/>
</dbReference>
<sequence length="204" mass="22168">MSVLVIDNYDSFVYNLVQYVGRFDPDVVVRRNNAVSIADVRDLDPDGIVVSPGPGTPDDAGISVALFERTDYPILGVCLGHQALCAAEGATVGHAPEVVHGKPSVVTHDGEGVFAGLPDPFEVGRYHSLAVEPGEVPDSLEVTARTVGERDGERARDAPERVVMGVRHRERPHVGVQFHPESILTDAGERLVENFCEFCRRGDW</sequence>
<name>A0ABD5WID2_9EURY</name>
<dbReference type="PANTHER" id="PTHR43418:SF4">
    <property type="entry name" value="MULTIFUNCTIONAL TRYPTOPHAN BIOSYNTHESIS PROTEIN"/>
    <property type="match status" value="1"/>
</dbReference>
<keyword evidence="4" id="KW-0822">Tryptophan biosynthesis</keyword>
<evidence type="ECO:0000259" key="9">
    <source>
        <dbReference type="Pfam" id="PF00117"/>
    </source>
</evidence>
<comment type="pathway">
    <text evidence="1">Amino-acid biosynthesis; L-tryptophan biosynthesis; L-tryptophan from chorismate: step 1/5.</text>
</comment>
<dbReference type="PRINTS" id="PR00097">
    <property type="entry name" value="ANTSNTHASEII"/>
</dbReference>
<dbReference type="NCBIfam" id="TIGR00566">
    <property type="entry name" value="trpG_papA"/>
    <property type="match status" value="1"/>
</dbReference>
<comment type="caution">
    <text evidence="10">The sequence shown here is derived from an EMBL/GenBank/DDBJ whole genome shotgun (WGS) entry which is preliminary data.</text>
</comment>